<dbReference type="EMBL" id="MU827782">
    <property type="protein sequence ID" value="KAJ7336666.1"/>
    <property type="molecule type" value="Genomic_DNA"/>
</dbReference>
<keyword evidence="1" id="KW-1133">Transmembrane helix</keyword>
<dbReference type="OrthoDB" id="6007931at2759"/>
<keyword evidence="3" id="KW-1185">Reference proteome</keyword>
<comment type="caution">
    <text evidence="2">The sequence shown here is derived from an EMBL/GenBank/DDBJ whole genome shotgun (WGS) entry which is preliminary data.</text>
</comment>
<gene>
    <name evidence="2" type="ORF">OS493_011887</name>
</gene>
<evidence type="ECO:0000256" key="1">
    <source>
        <dbReference type="SAM" id="Phobius"/>
    </source>
</evidence>
<reference evidence="2" key="1">
    <citation type="submission" date="2023-01" db="EMBL/GenBank/DDBJ databases">
        <title>Genome assembly of the deep-sea coral Lophelia pertusa.</title>
        <authorList>
            <person name="Herrera S."/>
            <person name="Cordes E."/>
        </authorList>
    </citation>
    <scope>NUCLEOTIDE SEQUENCE</scope>
    <source>
        <strain evidence="2">USNM1676648</strain>
        <tissue evidence="2">Polyp</tissue>
    </source>
</reference>
<dbReference type="Proteomes" id="UP001163046">
    <property type="component" value="Unassembled WGS sequence"/>
</dbReference>
<organism evidence="2 3">
    <name type="scientific">Desmophyllum pertusum</name>
    <dbReference type="NCBI Taxonomy" id="174260"/>
    <lineage>
        <taxon>Eukaryota</taxon>
        <taxon>Metazoa</taxon>
        <taxon>Cnidaria</taxon>
        <taxon>Anthozoa</taxon>
        <taxon>Hexacorallia</taxon>
        <taxon>Scleractinia</taxon>
        <taxon>Caryophylliina</taxon>
        <taxon>Caryophylliidae</taxon>
        <taxon>Desmophyllum</taxon>
    </lineage>
</organism>
<name>A0A9X0CF77_9CNID</name>
<keyword evidence="1" id="KW-0472">Membrane</keyword>
<sequence>MTATLTDALTSVKHEEYDVTSGKRIAVLRDSAALQDAVNLAANITILEDNDEMYHSLINGEGIDGIMEDIFIGIQSMKTKDKSRRISIAKFIGRVRNYGVAYNKGLFEEAISDCLSFVIKFRYDDVLNITRNYIRATTDAKVHNTLPDSDTVKVFNPRSPAFLAFVITLSVFLCGCLIVCGIGVFLTKYLNNKQLTMDTKTLTATNHENTTSTVIVYQKVEPSSSICHDGQQQTKV</sequence>
<protein>
    <submittedName>
        <fullName evidence="2">Uncharacterized protein</fullName>
    </submittedName>
</protein>
<evidence type="ECO:0000313" key="3">
    <source>
        <dbReference type="Proteomes" id="UP001163046"/>
    </source>
</evidence>
<evidence type="ECO:0000313" key="2">
    <source>
        <dbReference type="EMBL" id="KAJ7336666.1"/>
    </source>
</evidence>
<dbReference type="AlphaFoldDB" id="A0A9X0CF77"/>
<proteinExistence type="predicted"/>
<feature type="transmembrane region" description="Helical" evidence="1">
    <location>
        <begin position="162"/>
        <end position="187"/>
    </location>
</feature>
<keyword evidence="1" id="KW-0812">Transmembrane</keyword>
<accession>A0A9X0CF77</accession>